<accession>A0A1F6CRX5</accession>
<sequence length="227" mass="24850">MAKRNLHPNHTAVPANFCRLPNGYGVVKIGVSGAAETGACGLDAYEKAKELGREIARRGGIITTGATTGFPMYSAMGAKDECGFSIGFSPAANEREHVETYKLPLDFMDVVVYTGFGYAGRDLLLVRSSDAMIVGCGRIGTLNEFSIAFEDRRPIGILEGTWETDEILKHVIEVANRPNSKIIYDSDPKAIVERLVDMVMKDREKTMLVYNTHDSRSATGKNQEVIL</sequence>
<reference evidence="1 2" key="1">
    <citation type="journal article" date="2016" name="Nat. Commun.">
        <title>Thousands of microbial genomes shed light on interconnected biogeochemical processes in an aquifer system.</title>
        <authorList>
            <person name="Anantharaman K."/>
            <person name="Brown C.T."/>
            <person name="Hug L.A."/>
            <person name="Sharon I."/>
            <person name="Castelle C.J."/>
            <person name="Probst A.J."/>
            <person name="Thomas B.C."/>
            <person name="Singh A."/>
            <person name="Wilkins M.J."/>
            <person name="Karaoz U."/>
            <person name="Brodie E.L."/>
            <person name="Williams K.H."/>
            <person name="Hubbard S.S."/>
            <person name="Banfield J.F."/>
        </authorList>
    </citation>
    <scope>NUCLEOTIDE SEQUENCE [LARGE SCALE GENOMIC DNA]</scope>
</reference>
<comment type="caution">
    <text evidence="1">The sequence shown here is derived from an EMBL/GenBank/DDBJ whole genome shotgun (WGS) entry which is preliminary data.</text>
</comment>
<dbReference type="EMBL" id="MFKW01000008">
    <property type="protein sequence ID" value="OGG51939.1"/>
    <property type="molecule type" value="Genomic_DNA"/>
</dbReference>
<dbReference type="Proteomes" id="UP000176445">
    <property type="component" value="Unassembled WGS sequence"/>
</dbReference>
<dbReference type="SUPFAM" id="SSF102405">
    <property type="entry name" value="MCP/YpsA-like"/>
    <property type="match status" value="1"/>
</dbReference>
<dbReference type="InterPro" id="IPR041164">
    <property type="entry name" value="LDcluster4"/>
</dbReference>
<proteinExistence type="predicted"/>
<dbReference type="Pfam" id="PF18306">
    <property type="entry name" value="LDcluster4"/>
    <property type="match status" value="1"/>
</dbReference>
<dbReference type="Gene3D" id="3.40.50.450">
    <property type="match status" value="1"/>
</dbReference>
<gene>
    <name evidence="1" type="ORF">A2704_00200</name>
</gene>
<evidence type="ECO:0000313" key="1">
    <source>
        <dbReference type="EMBL" id="OGG51939.1"/>
    </source>
</evidence>
<name>A0A1F6CRX5_9BACT</name>
<dbReference type="AlphaFoldDB" id="A0A1F6CRX5"/>
<organism evidence="1 2">
    <name type="scientific">Candidatus Kaiserbacteria bacterium RIFCSPHIGHO2_01_FULL_54_36b</name>
    <dbReference type="NCBI Taxonomy" id="1798483"/>
    <lineage>
        <taxon>Bacteria</taxon>
        <taxon>Candidatus Kaiseribacteriota</taxon>
    </lineage>
</organism>
<evidence type="ECO:0000313" key="2">
    <source>
        <dbReference type="Proteomes" id="UP000176445"/>
    </source>
</evidence>
<evidence type="ECO:0008006" key="3">
    <source>
        <dbReference type="Google" id="ProtNLM"/>
    </source>
</evidence>
<protein>
    <recommendedName>
        <fullName evidence="3">Protein containing YHS domain protein</fullName>
    </recommendedName>
</protein>